<dbReference type="Gene3D" id="3.40.50.2000">
    <property type="entry name" value="Glycogen Phosphorylase B"/>
    <property type="match status" value="2"/>
</dbReference>
<dbReference type="OrthoDB" id="5835829at2759"/>
<dbReference type="EMBL" id="JAGGNH010000001">
    <property type="protein sequence ID" value="KAJ0986207.1"/>
    <property type="molecule type" value="Genomic_DNA"/>
</dbReference>
<comment type="caution">
    <text evidence="2">The sequence shown here is derived from an EMBL/GenBank/DDBJ whole genome shotgun (WGS) entry which is preliminary data.</text>
</comment>
<accession>A0A9D5HS83</accession>
<dbReference type="AlphaFoldDB" id="A0A9D5HS83"/>
<protein>
    <submittedName>
        <fullName evidence="2">Uncharacterized protein</fullName>
    </submittedName>
</protein>
<gene>
    <name evidence="2" type="ORF">J5N97_004563</name>
</gene>
<sequence>MGHLIPLVELAKQLTITHGFSVTLITFSNFSNKAQTSLLSSLPSTISTISLPLIPLHDLPSDYPLHLLICTVFSRSLPSLHSILSSLTSTTHVTAYITDIFGQKSLSTARSLSVPPFLFFTTTLLLLSYVLHLSDLNTSSPGPLTPPGCMPIRNEDLPDGWRFHHEDNYKQMLRHAQHYNETDGILVNSFIDIEPGAARFLLDEDKPGRPRVYPIGPLIQTGSIGDADVGNCMTWLDEQPRGSVLFVCFGSGGTLSVKQTTELALGLEMSGQRFLWVVRSPSDSVASGAFFDAESAHDPFAFLPER</sequence>
<dbReference type="SUPFAM" id="SSF53756">
    <property type="entry name" value="UDP-Glycosyltransferase/glycogen phosphorylase"/>
    <property type="match status" value="1"/>
</dbReference>
<dbReference type="GO" id="GO:0016757">
    <property type="term" value="F:glycosyltransferase activity"/>
    <property type="evidence" value="ECO:0007669"/>
    <property type="project" value="UniProtKB-KW"/>
</dbReference>
<organism evidence="2 3">
    <name type="scientific">Dioscorea zingiberensis</name>
    <dbReference type="NCBI Taxonomy" id="325984"/>
    <lineage>
        <taxon>Eukaryota</taxon>
        <taxon>Viridiplantae</taxon>
        <taxon>Streptophyta</taxon>
        <taxon>Embryophyta</taxon>
        <taxon>Tracheophyta</taxon>
        <taxon>Spermatophyta</taxon>
        <taxon>Magnoliopsida</taxon>
        <taxon>Liliopsida</taxon>
        <taxon>Dioscoreales</taxon>
        <taxon>Dioscoreaceae</taxon>
        <taxon>Dioscorea</taxon>
    </lineage>
</organism>
<keyword evidence="1" id="KW-0808">Transferase</keyword>
<name>A0A9D5HS83_9LILI</name>
<dbReference type="PANTHER" id="PTHR48046:SF6">
    <property type="entry name" value="GLYCOSYLTRANSFERASE"/>
    <property type="match status" value="1"/>
</dbReference>
<dbReference type="Proteomes" id="UP001085076">
    <property type="component" value="Miscellaneous, Linkage group lg01"/>
</dbReference>
<reference evidence="2" key="1">
    <citation type="submission" date="2021-03" db="EMBL/GenBank/DDBJ databases">
        <authorList>
            <person name="Li Z."/>
            <person name="Yang C."/>
        </authorList>
    </citation>
    <scope>NUCLEOTIDE SEQUENCE</scope>
    <source>
        <strain evidence="2">Dzin_1.0</strain>
        <tissue evidence="2">Leaf</tissue>
    </source>
</reference>
<evidence type="ECO:0000256" key="1">
    <source>
        <dbReference type="ARBA" id="ARBA00022676"/>
    </source>
</evidence>
<evidence type="ECO:0000313" key="2">
    <source>
        <dbReference type="EMBL" id="KAJ0986207.1"/>
    </source>
</evidence>
<evidence type="ECO:0000313" key="3">
    <source>
        <dbReference type="Proteomes" id="UP001085076"/>
    </source>
</evidence>
<keyword evidence="1" id="KW-0328">Glycosyltransferase</keyword>
<keyword evidence="3" id="KW-1185">Reference proteome</keyword>
<proteinExistence type="predicted"/>
<dbReference type="PANTHER" id="PTHR48046">
    <property type="entry name" value="UDP-GLYCOSYLTRANSFERASE 72E1"/>
    <property type="match status" value="1"/>
</dbReference>
<reference evidence="2" key="2">
    <citation type="journal article" date="2022" name="Hortic Res">
        <title>The genome of Dioscorea zingiberensis sheds light on the biosynthesis, origin and evolution of the medicinally important diosgenin saponins.</title>
        <authorList>
            <person name="Li Y."/>
            <person name="Tan C."/>
            <person name="Li Z."/>
            <person name="Guo J."/>
            <person name="Li S."/>
            <person name="Chen X."/>
            <person name="Wang C."/>
            <person name="Dai X."/>
            <person name="Yang H."/>
            <person name="Song W."/>
            <person name="Hou L."/>
            <person name="Xu J."/>
            <person name="Tong Z."/>
            <person name="Xu A."/>
            <person name="Yuan X."/>
            <person name="Wang W."/>
            <person name="Yang Q."/>
            <person name="Chen L."/>
            <person name="Sun Z."/>
            <person name="Wang K."/>
            <person name="Pan B."/>
            <person name="Chen J."/>
            <person name="Bao Y."/>
            <person name="Liu F."/>
            <person name="Qi X."/>
            <person name="Gang D.R."/>
            <person name="Wen J."/>
            <person name="Li J."/>
        </authorList>
    </citation>
    <scope>NUCLEOTIDE SEQUENCE</scope>
    <source>
        <strain evidence="2">Dzin_1.0</strain>
    </source>
</reference>